<accession>A0ABU2L0F9</accession>
<gene>
    <name evidence="1" type="ORF">RM446_23195</name>
</gene>
<dbReference type="RefSeq" id="WP_311547554.1">
    <property type="nucleotide sequence ID" value="NZ_JAVREK010000035.1"/>
</dbReference>
<proteinExistence type="predicted"/>
<organism evidence="1 2">
    <name type="scientific">Streptomonospora wellingtoniae</name>
    <dbReference type="NCBI Taxonomy" id="3075544"/>
    <lineage>
        <taxon>Bacteria</taxon>
        <taxon>Bacillati</taxon>
        <taxon>Actinomycetota</taxon>
        <taxon>Actinomycetes</taxon>
        <taxon>Streptosporangiales</taxon>
        <taxon>Nocardiopsidaceae</taxon>
        <taxon>Streptomonospora</taxon>
    </lineage>
</organism>
<evidence type="ECO:0000313" key="1">
    <source>
        <dbReference type="EMBL" id="MDT0305039.1"/>
    </source>
</evidence>
<evidence type="ECO:0008006" key="3">
    <source>
        <dbReference type="Google" id="ProtNLM"/>
    </source>
</evidence>
<dbReference type="Proteomes" id="UP001183226">
    <property type="component" value="Unassembled WGS sequence"/>
</dbReference>
<protein>
    <recommendedName>
        <fullName evidence="3">Helix-turn-helix domain-containing protein</fullName>
    </recommendedName>
</protein>
<name>A0ABU2L0F9_9ACTN</name>
<reference evidence="2" key="1">
    <citation type="submission" date="2023-07" db="EMBL/GenBank/DDBJ databases">
        <title>30 novel species of actinomycetes from the DSMZ collection.</title>
        <authorList>
            <person name="Nouioui I."/>
        </authorList>
    </citation>
    <scope>NUCLEOTIDE SEQUENCE [LARGE SCALE GENOMIC DNA]</scope>
    <source>
        <strain evidence="2">DSM 45055</strain>
    </source>
</reference>
<comment type="caution">
    <text evidence="1">The sequence shown here is derived from an EMBL/GenBank/DDBJ whole genome shotgun (WGS) entry which is preliminary data.</text>
</comment>
<keyword evidence="2" id="KW-1185">Reference proteome</keyword>
<dbReference type="EMBL" id="JAVREK010000035">
    <property type="protein sequence ID" value="MDT0305039.1"/>
    <property type="molecule type" value="Genomic_DNA"/>
</dbReference>
<sequence>MEPSNGPPTPEQARAELREWARMNRDRDRRVRQAIAAGLQKKEIHEITGIGRPTIDRILATKK</sequence>
<evidence type="ECO:0000313" key="2">
    <source>
        <dbReference type="Proteomes" id="UP001183226"/>
    </source>
</evidence>